<feature type="compositionally biased region" description="Basic and acidic residues" evidence="1">
    <location>
        <begin position="105"/>
        <end position="133"/>
    </location>
</feature>
<proteinExistence type="predicted"/>
<sequence length="265" mass="29345">MSTIASAVGVPIKIDLTTKTGERGRYARACIQVDLGLPIKRKIQVDGVDYEDSNKDTLNAKDDSGSQQVQVQSVIDNNEEVFHFGSKKEKLSGFTENITNPDSKTAPDDQKNDGWIKVEKKGKSKQRSTDHRPIMTKQHLKKGIRYQGGSEVNNNKKITEKTKDLPSSSGSKSNTVDVTQLIMNCFSSTPIPVSARKRRRPVSLQPSPEAKEGVMKNSNLIPEEQKIQEFRVPNPTNDQSKASLPLEDPMNSKEVSGNPIPRSET</sequence>
<accession>A0ABU6YHF7</accession>
<dbReference type="InterPro" id="IPR040256">
    <property type="entry name" value="At4g02000-like"/>
</dbReference>
<dbReference type="Proteomes" id="UP001341840">
    <property type="component" value="Unassembled WGS sequence"/>
</dbReference>
<feature type="compositionally biased region" description="Polar residues" evidence="1">
    <location>
        <begin position="165"/>
        <end position="174"/>
    </location>
</feature>
<dbReference type="EMBL" id="JASCZI010242075">
    <property type="protein sequence ID" value="MED6209439.1"/>
    <property type="molecule type" value="Genomic_DNA"/>
</dbReference>
<name>A0ABU6YHF7_9FABA</name>
<keyword evidence="3" id="KW-1185">Reference proteome</keyword>
<organism evidence="2 3">
    <name type="scientific">Stylosanthes scabra</name>
    <dbReference type="NCBI Taxonomy" id="79078"/>
    <lineage>
        <taxon>Eukaryota</taxon>
        <taxon>Viridiplantae</taxon>
        <taxon>Streptophyta</taxon>
        <taxon>Embryophyta</taxon>
        <taxon>Tracheophyta</taxon>
        <taxon>Spermatophyta</taxon>
        <taxon>Magnoliopsida</taxon>
        <taxon>eudicotyledons</taxon>
        <taxon>Gunneridae</taxon>
        <taxon>Pentapetalae</taxon>
        <taxon>rosids</taxon>
        <taxon>fabids</taxon>
        <taxon>Fabales</taxon>
        <taxon>Fabaceae</taxon>
        <taxon>Papilionoideae</taxon>
        <taxon>50 kb inversion clade</taxon>
        <taxon>dalbergioids sensu lato</taxon>
        <taxon>Dalbergieae</taxon>
        <taxon>Pterocarpus clade</taxon>
        <taxon>Stylosanthes</taxon>
    </lineage>
</organism>
<evidence type="ECO:0000256" key="1">
    <source>
        <dbReference type="SAM" id="MobiDB-lite"/>
    </source>
</evidence>
<feature type="region of interest" description="Disordered" evidence="1">
    <location>
        <begin position="93"/>
        <end position="174"/>
    </location>
</feature>
<reference evidence="2 3" key="1">
    <citation type="journal article" date="2023" name="Plants (Basel)">
        <title>Bridging the Gap: Combining Genomics and Transcriptomics Approaches to Understand Stylosanthes scabra, an Orphan Legume from the Brazilian Caatinga.</title>
        <authorList>
            <person name="Ferreira-Neto J.R.C."/>
            <person name="da Silva M.D."/>
            <person name="Binneck E."/>
            <person name="de Melo N.F."/>
            <person name="da Silva R.H."/>
            <person name="de Melo A.L.T.M."/>
            <person name="Pandolfi V."/>
            <person name="Bustamante F.O."/>
            <person name="Brasileiro-Vidal A.C."/>
            <person name="Benko-Iseppon A.M."/>
        </authorList>
    </citation>
    <scope>NUCLEOTIDE SEQUENCE [LARGE SCALE GENOMIC DNA]</scope>
    <source>
        <tissue evidence="2">Leaves</tissue>
    </source>
</reference>
<dbReference type="PANTHER" id="PTHR31286:SF99">
    <property type="entry name" value="DUF4283 DOMAIN-CONTAINING PROTEIN"/>
    <property type="match status" value="1"/>
</dbReference>
<dbReference type="PANTHER" id="PTHR31286">
    <property type="entry name" value="GLYCINE-RICH CELL WALL STRUCTURAL PROTEIN 1.8-LIKE"/>
    <property type="match status" value="1"/>
</dbReference>
<feature type="compositionally biased region" description="Polar residues" evidence="1">
    <location>
        <begin position="94"/>
        <end position="103"/>
    </location>
</feature>
<evidence type="ECO:0000313" key="3">
    <source>
        <dbReference type="Proteomes" id="UP001341840"/>
    </source>
</evidence>
<comment type="caution">
    <text evidence="2">The sequence shown here is derived from an EMBL/GenBank/DDBJ whole genome shotgun (WGS) entry which is preliminary data.</text>
</comment>
<evidence type="ECO:0000313" key="2">
    <source>
        <dbReference type="EMBL" id="MED6209439.1"/>
    </source>
</evidence>
<protein>
    <submittedName>
        <fullName evidence="2">Uncharacterized protein</fullName>
    </submittedName>
</protein>
<gene>
    <name evidence="2" type="ORF">PIB30_054711</name>
</gene>
<feature type="region of interest" description="Disordered" evidence="1">
    <location>
        <begin position="192"/>
        <end position="265"/>
    </location>
</feature>